<feature type="compositionally biased region" description="Polar residues" evidence="1">
    <location>
        <begin position="467"/>
        <end position="480"/>
    </location>
</feature>
<dbReference type="EMBL" id="CP036262">
    <property type="protein sequence ID" value="QDS94907.1"/>
    <property type="molecule type" value="Genomic_DNA"/>
</dbReference>
<evidence type="ECO:0000313" key="3">
    <source>
        <dbReference type="Proteomes" id="UP000320672"/>
    </source>
</evidence>
<gene>
    <name evidence="2" type="ORF">FF011L_36900</name>
</gene>
<keyword evidence="3" id="KW-1185">Reference proteome</keyword>
<dbReference type="OrthoDB" id="280947at2"/>
<sequence length="480" mass="52969">MKRRNFLLNGLAVASLAGGLRKASYAAPSDEQYLFTPVLHPTCRVRIEMELKGNIDLAKNELVSKERVRQLPIAYDSVLDYEERLSVKDDQKPRGARRYYHTAMSQGTTSGTPSRLELRDSAKHTAVHLTEGRSVSYAASAYLTHEEVSLLEIPVNSLVIDQALPTEPLAIGAEYKLDTEILRQLLDMDAIQEQDVVSKLVSVDDKSARFEWTGTVQGSTDGVPTVIDLAGKITFDRKAKFCSWVAIALRERRQIGKAKPGFELSATIKVLRKPLTDVVTVLDKPLGDTPKPAQLLVNLYSTAGRYGVLMDRRWQMISQSSSLSTMRMVDQDRDIAQCDVRHLPSLDAGRQLTLEALQADIKKSLGEQFREWISASELANGSDLRIARAHAMGVAEGVPVHWVFAHCSDDSGRRILATFTLAADNQEAFAGADEQFVQSLRFLTVASPSTDEEQEEEGDAAAKPDTQAASRPTSAAKTQR</sequence>
<proteinExistence type="predicted"/>
<dbReference type="KEGG" id="rml:FF011L_36900"/>
<feature type="compositionally biased region" description="Acidic residues" evidence="1">
    <location>
        <begin position="450"/>
        <end position="459"/>
    </location>
</feature>
<organism evidence="2 3">
    <name type="scientific">Roseimaritima multifibrata</name>
    <dbReference type="NCBI Taxonomy" id="1930274"/>
    <lineage>
        <taxon>Bacteria</taxon>
        <taxon>Pseudomonadati</taxon>
        <taxon>Planctomycetota</taxon>
        <taxon>Planctomycetia</taxon>
        <taxon>Pirellulales</taxon>
        <taxon>Pirellulaceae</taxon>
        <taxon>Roseimaritima</taxon>
    </lineage>
</organism>
<evidence type="ECO:0000256" key="1">
    <source>
        <dbReference type="SAM" id="MobiDB-lite"/>
    </source>
</evidence>
<evidence type="ECO:0000313" key="2">
    <source>
        <dbReference type="EMBL" id="QDS94907.1"/>
    </source>
</evidence>
<name>A0A517MJE8_9BACT</name>
<accession>A0A517MJE8</accession>
<protein>
    <submittedName>
        <fullName evidence="2">Uncharacterized protein</fullName>
    </submittedName>
</protein>
<dbReference type="Proteomes" id="UP000320672">
    <property type="component" value="Chromosome"/>
</dbReference>
<feature type="region of interest" description="Disordered" evidence="1">
    <location>
        <begin position="447"/>
        <end position="480"/>
    </location>
</feature>
<dbReference type="AlphaFoldDB" id="A0A517MJE8"/>
<reference evidence="2 3" key="1">
    <citation type="submission" date="2019-02" db="EMBL/GenBank/DDBJ databases">
        <title>Deep-cultivation of Planctomycetes and their phenomic and genomic characterization uncovers novel biology.</title>
        <authorList>
            <person name="Wiegand S."/>
            <person name="Jogler M."/>
            <person name="Boedeker C."/>
            <person name="Pinto D."/>
            <person name="Vollmers J."/>
            <person name="Rivas-Marin E."/>
            <person name="Kohn T."/>
            <person name="Peeters S.H."/>
            <person name="Heuer A."/>
            <person name="Rast P."/>
            <person name="Oberbeckmann S."/>
            <person name="Bunk B."/>
            <person name="Jeske O."/>
            <person name="Meyerdierks A."/>
            <person name="Storesund J.E."/>
            <person name="Kallscheuer N."/>
            <person name="Luecker S."/>
            <person name="Lage O.M."/>
            <person name="Pohl T."/>
            <person name="Merkel B.J."/>
            <person name="Hornburger P."/>
            <person name="Mueller R.-W."/>
            <person name="Bruemmer F."/>
            <person name="Labrenz M."/>
            <person name="Spormann A.M."/>
            <person name="Op den Camp H."/>
            <person name="Overmann J."/>
            <person name="Amann R."/>
            <person name="Jetten M.S.M."/>
            <person name="Mascher T."/>
            <person name="Medema M.H."/>
            <person name="Devos D.P."/>
            <person name="Kaster A.-K."/>
            <person name="Ovreas L."/>
            <person name="Rohde M."/>
            <person name="Galperin M.Y."/>
            <person name="Jogler C."/>
        </authorList>
    </citation>
    <scope>NUCLEOTIDE SEQUENCE [LARGE SCALE GENOMIC DNA]</scope>
    <source>
        <strain evidence="2 3">FF011L</strain>
    </source>
</reference>
<dbReference type="RefSeq" id="WP_145352845.1">
    <property type="nucleotide sequence ID" value="NZ_CP036262.1"/>
</dbReference>